<dbReference type="InterPro" id="IPR035513">
    <property type="entry name" value="Invertase/methylesterase_inhib"/>
</dbReference>
<dbReference type="CDD" id="cd15800">
    <property type="entry name" value="PMEI-like_2"/>
    <property type="match status" value="1"/>
</dbReference>
<dbReference type="Gene3D" id="1.20.140.40">
    <property type="entry name" value="Invertase/pectin methylesterase inhibitor family protein"/>
    <property type="match status" value="1"/>
</dbReference>
<evidence type="ECO:0000256" key="4">
    <source>
        <dbReference type="SAM" id="Phobius"/>
    </source>
</evidence>
<comment type="similarity">
    <text evidence="3">Belongs to the PMEI family.</text>
</comment>
<accession>A0AAQ3V1S1</accession>
<feature type="transmembrane region" description="Helical" evidence="4">
    <location>
        <begin position="65"/>
        <end position="84"/>
    </location>
</feature>
<keyword evidence="4" id="KW-1133">Transmembrane helix</keyword>
<dbReference type="PANTHER" id="PTHR35357">
    <property type="entry name" value="OS02G0537100 PROTEIN"/>
    <property type="match status" value="1"/>
</dbReference>
<dbReference type="SMART" id="SM00856">
    <property type="entry name" value="PMEI"/>
    <property type="match status" value="1"/>
</dbReference>
<proteinExistence type="inferred from homology"/>
<dbReference type="SUPFAM" id="SSF101148">
    <property type="entry name" value="Plant invertase/pectin methylesterase inhibitor"/>
    <property type="match status" value="1"/>
</dbReference>
<keyword evidence="4" id="KW-0812">Transmembrane</keyword>
<evidence type="ECO:0000313" key="7">
    <source>
        <dbReference type="Proteomes" id="UP001341281"/>
    </source>
</evidence>
<dbReference type="InterPro" id="IPR006501">
    <property type="entry name" value="Pectinesterase_inhib_dom"/>
</dbReference>
<keyword evidence="4" id="KW-0472">Membrane</keyword>
<name>A0AAQ3V1S1_PASNO</name>
<evidence type="ECO:0000256" key="1">
    <source>
        <dbReference type="ARBA" id="ARBA00022729"/>
    </source>
</evidence>
<dbReference type="AlphaFoldDB" id="A0AAQ3V1S1"/>
<evidence type="ECO:0000256" key="3">
    <source>
        <dbReference type="ARBA" id="ARBA00038471"/>
    </source>
</evidence>
<evidence type="ECO:0000313" key="6">
    <source>
        <dbReference type="EMBL" id="WVZ99444.1"/>
    </source>
</evidence>
<reference evidence="6 7" key="1">
    <citation type="submission" date="2024-02" db="EMBL/GenBank/DDBJ databases">
        <title>High-quality chromosome-scale genome assembly of Pensacola bahiagrass (Paspalum notatum Flugge var. saurae).</title>
        <authorList>
            <person name="Vega J.M."/>
            <person name="Podio M."/>
            <person name="Orjuela J."/>
            <person name="Siena L.A."/>
            <person name="Pessino S.C."/>
            <person name="Combes M.C."/>
            <person name="Mariac C."/>
            <person name="Albertini E."/>
            <person name="Pupilli F."/>
            <person name="Ortiz J.P.A."/>
            <person name="Leblanc O."/>
        </authorList>
    </citation>
    <scope>NUCLEOTIDE SEQUENCE [LARGE SCALE GENOMIC DNA]</scope>
    <source>
        <strain evidence="6">R1</strain>
        <tissue evidence="6">Leaf</tissue>
    </source>
</reference>
<dbReference type="Pfam" id="PF04043">
    <property type="entry name" value="PMEI"/>
    <property type="match status" value="1"/>
</dbReference>
<sequence>MAKKRRLLHYSPLLYKPDAIGRQKPSTCCTLSAFVSVSSIGRPLPFSSRPSSRGRSRETSTTDTMARFIVASLILVLAFAAAVVDGRMPRSRSGVRELIGVDACQKTCEQVHFRTMCDSLTKLPQVTTPRELLLASMRVAAEKAKEAKSRVDAYAATWHGGRPMDSILQSCSGGYDSMVQNLADLQQRIPAQGAHFDFDLNNAVSGVLTSASDCDNAFQDFPDVESPFAAVQRNVYRLADNVLNIAVVVLQAEEHAH</sequence>
<dbReference type="PANTHER" id="PTHR35357:SF8">
    <property type="entry name" value="OS01G0111000 PROTEIN"/>
    <property type="match status" value="1"/>
</dbReference>
<organism evidence="6 7">
    <name type="scientific">Paspalum notatum var. saurae</name>
    <dbReference type="NCBI Taxonomy" id="547442"/>
    <lineage>
        <taxon>Eukaryota</taxon>
        <taxon>Viridiplantae</taxon>
        <taxon>Streptophyta</taxon>
        <taxon>Embryophyta</taxon>
        <taxon>Tracheophyta</taxon>
        <taxon>Spermatophyta</taxon>
        <taxon>Magnoliopsida</taxon>
        <taxon>Liliopsida</taxon>
        <taxon>Poales</taxon>
        <taxon>Poaceae</taxon>
        <taxon>PACMAD clade</taxon>
        <taxon>Panicoideae</taxon>
        <taxon>Andropogonodae</taxon>
        <taxon>Paspaleae</taxon>
        <taxon>Paspalinae</taxon>
        <taxon>Paspalum</taxon>
    </lineage>
</organism>
<keyword evidence="2" id="KW-1015">Disulfide bond</keyword>
<evidence type="ECO:0000256" key="2">
    <source>
        <dbReference type="ARBA" id="ARBA00023157"/>
    </source>
</evidence>
<dbReference type="EMBL" id="CP144754">
    <property type="protein sequence ID" value="WVZ99444.1"/>
    <property type="molecule type" value="Genomic_DNA"/>
</dbReference>
<dbReference type="NCBIfam" id="TIGR01614">
    <property type="entry name" value="PME_inhib"/>
    <property type="match status" value="1"/>
</dbReference>
<keyword evidence="1" id="KW-0732">Signal</keyword>
<evidence type="ECO:0000259" key="5">
    <source>
        <dbReference type="SMART" id="SM00856"/>
    </source>
</evidence>
<dbReference type="Proteomes" id="UP001341281">
    <property type="component" value="Chromosome 10"/>
</dbReference>
<feature type="domain" description="Pectinesterase inhibitor" evidence="5">
    <location>
        <begin position="99"/>
        <end position="245"/>
    </location>
</feature>
<gene>
    <name evidence="6" type="ORF">U9M48_044740</name>
</gene>
<keyword evidence="7" id="KW-1185">Reference proteome</keyword>
<protein>
    <recommendedName>
        <fullName evidence="5">Pectinesterase inhibitor domain-containing protein</fullName>
    </recommendedName>
</protein>
<dbReference type="GO" id="GO:0004857">
    <property type="term" value="F:enzyme inhibitor activity"/>
    <property type="evidence" value="ECO:0007669"/>
    <property type="project" value="InterPro"/>
</dbReference>